<keyword evidence="6 7" id="KW-0472">Membrane</keyword>
<feature type="transmembrane region" description="Helical" evidence="7">
    <location>
        <begin position="306"/>
        <end position="329"/>
    </location>
</feature>
<keyword evidence="10" id="KW-1185">Reference proteome</keyword>
<evidence type="ECO:0000313" key="10">
    <source>
        <dbReference type="Proteomes" id="UP001144280"/>
    </source>
</evidence>
<keyword evidence="5" id="KW-0406">Ion transport</keyword>
<dbReference type="InterPro" id="IPR050794">
    <property type="entry name" value="CPA2_transporter"/>
</dbReference>
<evidence type="ECO:0000256" key="5">
    <source>
        <dbReference type="ARBA" id="ARBA00023065"/>
    </source>
</evidence>
<dbReference type="InterPro" id="IPR038770">
    <property type="entry name" value="Na+/solute_symporter_sf"/>
</dbReference>
<feature type="transmembrane region" description="Helical" evidence="7">
    <location>
        <begin position="341"/>
        <end position="363"/>
    </location>
</feature>
<feature type="transmembrane region" description="Helical" evidence="7">
    <location>
        <begin position="159"/>
        <end position="182"/>
    </location>
</feature>
<evidence type="ECO:0000256" key="2">
    <source>
        <dbReference type="ARBA" id="ARBA00022448"/>
    </source>
</evidence>
<evidence type="ECO:0000256" key="4">
    <source>
        <dbReference type="ARBA" id="ARBA00022989"/>
    </source>
</evidence>
<comment type="caution">
    <text evidence="9">The sequence shown here is derived from an EMBL/GenBank/DDBJ whole genome shotgun (WGS) entry which is preliminary data.</text>
</comment>
<evidence type="ECO:0000256" key="7">
    <source>
        <dbReference type="SAM" id="Phobius"/>
    </source>
</evidence>
<gene>
    <name evidence="9" type="ORF">Pa4123_89180</name>
</gene>
<keyword evidence="2" id="KW-0813">Transport</keyword>
<reference evidence="9" key="1">
    <citation type="submission" date="2022-12" db="EMBL/GenBank/DDBJ databases">
        <title>New Phytohabitans aurantiacus sp. RD004123 nov., an actinomycete isolated from soil.</title>
        <authorList>
            <person name="Triningsih D.W."/>
            <person name="Harunari E."/>
            <person name="Igarashi Y."/>
        </authorList>
    </citation>
    <scope>NUCLEOTIDE SEQUENCE</scope>
    <source>
        <strain evidence="9">RD004123</strain>
    </source>
</reference>
<evidence type="ECO:0000259" key="8">
    <source>
        <dbReference type="Pfam" id="PF00999"/>
    </source>
</evidence>
<feature type="transmembrane region" description="Helical" evidence="7">
    <location>
        <begin position="60"/>
        <end position="80"/>
    </location>
</feature>
<dbReference type="EMBL" id="BSDI01000092">
    <property type="protein sequence ID" value="GLI03640.1"/>
    <property type="molecule type" value="Genomic_DNA"/>
</dbReference>
<evidence type="ECO:0000256" key="3">
    <source>
        <dbReference type="ARBA" id="ARBA00022692"/>
    </source>
</evidence>
<dbReference type="Pfam" id="PF00999">
    <property type="entry name" value="Na_H_Exchanger"/>
    <property type="match status" value="1"/>
</dbReference>
<feature type="domain" description="Cation/H+ exchanger transmembrane" evidence="8">
    <location>
        <begin position="12"/>
        <end position="390"/>
    </location>
</feature>
<organism evidence="9 10">
    <name type="scientific">Phytohabitans aurantiacus</name>
    <dbReference type="NCBI Taxonomy" id="3016789"/>
    <lineage>
        <taxon>Bacteria</taxon>
        <taxon>Bacillati</taxon>
        <taxon>Actinomycetota</taxon>
        <taxon>Actinomycetes</taxon>
        <taxon>Micromonosporales</taxon>
        <taxon>Micromonosporaceae</taxon>
    </lineage>
</organism>
<dbReference type="Proteomes" id="UP001144280">
    <property type="component" value="Unassembled WGS sequence"/>
</dbReference>
<protein>
    <recommendedName>
        <fullName evidence="8">Cation/H+ exchanger transmembrane domain-containing protein</fullName>
    </recommendedName>
</protein>
<feature type="transmembrane region" description="Helical" evidence="7">
    <location>
        <begin position="92"/>
        <end position="114"/>
    </location>
</feature>
<dbReference type="Gene3D" id="1.20.1530.20">
    <property type="match status" value="1"/>
</dbReference>
<sequence>MQFLLAIAAIIVLARVLGRLARMVGQPPVIGEIVAGILIGPTLFGTAVTDRLMPTDIRPALSGLANLGLVLFMFIVGYELDQASLRGRGRTATSVSIGSVVVPLGLGVVLALWLAGRHGVTDEVPFALFIGAAMSVTAFPVLARILTDRGMVRTPVGGLALASAAVDDVVAWSLLAVVVGIAGADGGSSWVILLSAPYLALMLLVVRPLLRRLVAARDRAGRLTPDILAVVLTGMLLSCVATEWLGLHAIFGAFLFGAVMPKTGTGDVLRVEILERLEQVSVLLLLPVFFVLSGLRVDLSTIGGTGLLELGAILAVAIGGKFAGAYAAARLNRVPSRQSGALAILMNTRGLTEIVILTVGLQLGLIDQRVFSMMVVMALVTTAMAGPLLAVVYPQRTIERDILEAERAAAAAPAGYRVLVSLPAGDAARPLVDQAADLAAAAGGPAEVVLSRLVPAPTTPLEVGSGLSEELLAMTAAMDELAGLAESVRARGLAAPVLVRFSRDPEADLAAQVEAVRPDVLLTSAGRSLVTRA</sequence>
<keyword evidence="3 7" id="KW-0812">Transmembrane</keyword>
<dbReference type="PANTHER" id="PTHR32468:SF0">
    <property type="entry name" value="K(+)_H(+) ANTIPORTER 1"/>
    <property type="match status" value="1"/>
</dbReference>
<feature type="transmembrane region" description="Helical" evidence="7">
    <location>
        <begin position="126"/>
        <end position="147"/>
    </location>
</feature>
<evidence type="ECO:0000256" key="6">
    <source>
        <dbReference type="ARBA" id="ARBA00023136"/>
    </source>
</evidence>
<feature type="transmembrane region" description="Helical" evidence="7">
    <location>
        <begin position="227"/>
        <end position="260"/>
    </location>
</feature>
<dbReference type="InterPro" id="IPR006153">
    <property type="entry name" value="Cation/H_exchanger_TM"/>
</dbReference>
<name>A0ABQ5RB68_9ACTN</name>
<evidence type="ECO:0000313" key="9">
    <source>
        <dbReference type="EMBL" id="GLI03640.1"/>
    </source>
</evidence>
<feature type="transmembrane region" description="Helical" evidence="7">
    <location>
        <begin position="188"/>
        <end position="206"/>
    </location>
</feature>
<feature type="transmembrane region" description="Helical" evidence="7">
    <location>
        <begin position="370"/>
        <end position="393"/>
    </location>
</feature>
<dbReference type="PANTHER" id="PTHR32468">
    <property type="entry name" value="CATION/H + ANTIPORTER"/>
    <property type="match status" value="1"/>
</dbReference>
<comment type="subcellular location">
    <subcellularLocation>
        <location evidence="1">Membrane</location>
        <topology evidence="1">Multi-pass membrane protein</topology>
    </subcellularLocation>
</comment>
<proteinExistence type="predicted"/>
<keyword evidence="4 7" id="KW-1133">Transmembrane helix</keyword>
<accession>A0ABQ5RB68</accession>
<evidence type="ECO:0000256" key="1">
    <source>
        <dbReference type="ARBA" id="ARBA00004141"/>
    </source>
</evidence>